<keyword evidence="3" id="KW-0804">Transcription</keyword>
<dbReference type="Pfam" id="PF00196">
    <property type="entry name" value="GerE"/>
    <property type="match status" value="1"/>
</dbReference>
<reference evidence="6" key="1">
    <citation type="journal article" date="2019" name="Int. J. Syst. Evol. Microbiol.">
        <title>The Global Catalogue of Microorganisms (GCM) 10K type strain sequencing project: providing services to taxonomists for standard genome sequencing and annotation.</title>
        <authorList>
            <consortium name="The Broad Institute Genomics Platform"/>
            <consortium name="The Broad Institute Genome Sequencing Center for Infectious Disease"/>
            <person name="Wu L."/>
            <person name="Ma J."/>
        </authorList>
    </citation>
    <scope>NUCLEOTIDE SEQUENCE [LARGE SCALE GENOMIC DNA]</scope>
    <source>
        <strain evidence="6">JCM 18537</strain>
    </source>
</reference>
<evidence type="ECO:0000256" key="2">
    <source>
        <dbReference type="ARBA" id="ARBA00023125"/>
    </source>
</evidence>
<proteinExistence type="predicted"/>
<dbReference type="SUPFAM" id="SSF55781">
    <property type="entry name" value="GAF domain-like"/>
    <property type="match status" value="1"/>
</dbReference>
<dbReference type="RefSeq" id="WP_345440759.1">
    <property type="nucleotide sequence ID" value="NZ_BAABKO010000005.1"/>
</dbReference>
<keyword evidence="2" id="KW-0238">DNA-binding</keyword>
<keyword evidence="6" id="KW-1185">Reference proteome</keyword>
<sequence length="286" mass="29921">MTSTIESVRDPQRLVAGAVAELARRTRFPVAFGGLLEDGRVAMTAFHGARTRALDGLAVQPERGLGGRAIAELRPRMAGDYRTAEQITHDYDRYILGEGIGTLLAVPVVVDGTARGVLYGGAWGRWSVGGVAAAPAVQVADALAAQLRALRSAPAEVDPPAPAAAIPAAQREQLRESYAELRRIAADVDDAALRARLEEVERRLASIAGEASAPVETDDGAPVHLSPREIDVLACAGLGATNAGIAAQLGLREATVKAYLGSAMSKLDAATRWAAVAKARRRGILP</sequence>
<dbReference type="InterPro" id="IPR036388">
    <property type="entry name" value="WH-like_DNA-bd_sf"/>
</dbReference>
<evidence type="ECO:0000256" key="1">
    <source>
        <dbReference type="ARBA" id="ARBA00023015"/>
    </source>
</evidence>
<dbReference type="PROSITE" id="PS00622">
    <property type="entry name" value="HTH_LUXR_1"/>
    <property type="match status" value="1"/>
</dbReference>
<dbReference type="SUPFAM" id="SSF46894">
    <property type="entry name" value="C-terminal effector domain of the bipartite response regulators"/>
    <property type="match status" value="1"/>
</dbReference>
<evidence type="ECO:0000259" key="4">
    <source>
        <dbReference type="PROSITE" id="PS50043"/>
    </source>
</evidence>
<dbReference type="InterPro" id="IPR029016">
    <property type="entry name" value="GAF-like_dom_sf"/>
</dbReference>
<keyword evidence="1" id="KW-0805">Transcription regulation</keyword>
<comment type="caution">
    <text evidence="5">The sequence shown here is derived from an EMBL/GenBank/DDBJ whole genome shotgun (WGS) entry which is preliminary data.</text>
</comment>
<dbReference type="PRINTS" id="PR00038">
    <property type="entry name" value="HTHLUXR"/>
</dbReference>
<dbReference type="SMART" id="SM00421">
    <property type="entry name" value="HTH_LUXR"/>
    <property type="match status" value="1"/>
</dbReference>
<evidence type="ECO:0000313" key="6">
    <source>
        <dbReference type="Proteomes" id="UP001501645"/>
    </source>
</evidence>
<organism evidence="5 6">
    <name type="scientific">Microbacterium gilvum</name>
    <dbReference type="NCBI Taxonomy" id="1336204"/>
    <lineage>
        <taxon>Bacteria</taxon>
        <taxon>Bacillati</taxon>
        <taxon>Actinomycetota</taxon>
        <taxon>Actinomycetes</taxon>
        <taxon>Micrococcales</taxon>
        <taxon>Microbacteriaceae</taxon>
        <taxon>Microbacterium</taxon>
    </lineage>
</organism>
<dbReference type="PANTHER" id="PTHR44688:SF16">
    <property type="entry name" value="DNA-BINDING TRANSCRIPTIONAL ACTIVATOR DEVR_DOSR"/>
    <property type="match status" value="1"/>
</dbReference>
<dbReference type="Proteomes" id="UP001501645">
    <property type="component" value="Unassembled WGS sequence"/>
</dbReference>
<dbReference type="Gene3D" id="3.30.450.40">
    <property type="match status" value="1"/>
</dbReference>
<gene>
    <name evidence="5" type="ORF">GCM10023351_29480</name>
</gene>
<dbReference type="EMBL" id="BAABKO010000005">
    <property type="protein sequence ID" value="GAA4782267.1"/>
    <property type="molecule type" value="Genomic_DNA"/>
</dbReference>
<feature type="domain" description="HTH luxR-type" evidence="4">
    <location>
        <begin position="218"/>
        <end position="283"/>
    </location>
</feature>
<dbReference type="Gene3D" id="1.10.10.10">
    <property type="entry name" value="Winged helix-like DNA-binding domain superfamily/Winged helix DNA-binding domain"/>
    <property type="match status" value="1"/>
</dbReference>
<name>A0ABP9AJX7_9MICO</name>
<accession>A0ABP9AJX7</accession>
<dbReference type="InterPro" id="IPR000792">
    <property type="entry name" value="Tscrpt_reg_LuxR_C"/>
</dbReference>
<protein>
    <submittedName>
        <fullName evidence="5">LuxR C-terminal-related transcriptional regulator</fullName>
    </submittedName>
</protein>
<dbReference type="InterPro" id="IPR016032">
    <property type="entry name" value="Sig_transdc_resp-reg_C-effctor"/>
</dbReference>
<dbReference type="PROSITE" id="PS50043">
    <property type="entry name" value="HTH_LUXR_2"/>
    <property type="match status" value="1"/>
</dbReference>
<dbReference type="CDD" id="cd06170">
    <property type="entry name" value="LuxR_C_like"/>
    <property type="match status" value="1"/>
</dbReference>
<evidence type="ECO:0000313" key="5">
    <source>
        <dbReference type="EMBL" id="GAA4782267.1"/>
    </source>
</evidence>
<dbReference type="PANTHER" id="PTHR44688">
    <property type="entry name" value="DNA-BINDING TRANSCRIPTIONAL ACTIVATOR DEVR_DOSR"/>
    <property type="match status" value="1"/>
</dbReference>
<evidence type="ECO:0000256" key="3">
    <source>
        <dbReference type="ARBA" id="ARBA00023163"/>
    </source>
</evidence>